<evidence type="ECO:0000313" key="8">
    <source>
        <dbReference type="EMBL" id="MBO8478469.1"/>
    </source>
</evidence>
<name>A0A9D9IT09_9BACT</name>
<accession>A0A9D9IT09</accession>
<dbReference type="InterPro" id="IPR023214">
    <property type="entry name" value="HAD_sf"/>
</dbReference>
<dbReference type="SFLD" id="SFLDG01136">
    <property type="entry name" value="C1.6:_Phosphoserine_Phosphatas"/>
    <property type="match status" value="1"/>
</dbReference>
<evidence type="ECO:0000256" key="1">
    <source>
        <dbReference type="ARBA" id="ARBA00001946"/>
    </source>
</evidence>
<dbReference type="Pfam" id="PF08282">
    <property type="entry name" value="Hydrolase_3"/>
    <property type="match status" value="1"/>
</dbReference>
<evidence type="ECO:0000256" key="6">
    <source>
        <dbReference type="ARBA" id="ARBA00022842"/>
    </source>
</evidence>
<keyword evidence="6 7" id="KW-0460">Magnesium</keyword>
<evidence type="ECO:0000256" key="3">
    <source>
        <dbReference type="ARBA" id="ARBA00011881"/>
    </source>
</evidence>
<reference evidence="8" key="2">
    <citation type="journal article" date="2021" name="PeerJ">
        <title>Extensive microbial diversity within the chicken gut microbiome revealed by metagenomics and culture.</title>
        <authorList>
            <person name="Gilroy R."/>
            <person name="Ravi A."/>
            <person name="Getino M."/>
            <person name="Pursley I."/>
            <person name="Horton D.L."/>
            <person name="Alikhan N.F."/>
            <person name="Baker D."/>
            <person name="Gharbi K."/>
            <person name="Hall N."/>
            <person name="Watson M."/>
            <person name="Adriaenssens E.M."/>
            <person name="Foster-Nyarko E."/>
            <person name="Jarju S."/>
            <person name="Secka A."/>
            <person name="Antonio M."/>
            <person name="Oren A."/>
            <person name="Chaudhuri R.R."/>
            <person name="La Ragione R."/>
            <person name="Hildebrand F."/>
            <person name="Pallen M.J."/>
        </authorList>
    </citation>
    <scope>NUCLEOTIDE SEQUENCE</scope>
    <source>
        <strain evidence="8">2478</strain>
    </source>
</reference>
<gene>
    <name evidence="8" type="ORF">IAB80_06255</name>
</gene>
<feature type="binding site" evidence="7">
    <location>
        <position position="19"/>
    </location>
    <ligand>
        <name>Mg(2+)</name>
        <dbReference type="ChEBI" id="CHEBI:18420"/>
    </ligand>
</feature>
<dbReference type="GO" id="GO:0046872">
    <property type="term" value="F:metal ion binding"/>
    <property type="evidence" value="ECO:0007669"/>
    <property type="project" value="UniProtKB-KW"/>
</dbReference>
<dbReference type="PANTHER" id="PTHR21485">
    <property type="entry name" value="HAD SUPERFAMILY MEMBERS CMAS AND KDSC"/>
    <property type="match status" value="1"/>
</dbReference>
<comment type="similarity">
    <text evidence="2">Belongs to the KdsC family.</text>
</comment>
<dbReference type="SFLD" id="SFLDS00003">
    <property type="entry name" value="Haloacid_Dehalogenase"/>
    <property type="match status" value="1"/>
</dbReference>
<dbReference type="InterPro" id="IPR036412">
    <property type="entry name" value="HAD-like_sf"/>
</dbReference>
<dbReference type="Proteomes" id="UP000823771">
    <property type="component" value="Unassembled WGS sequence"/>
</dbReference>
<organism evidence="8 9">
    <name type="scientific">Candidatus Cryptobacteroides excrementipullorum</name>
    <dbReference type="NCBI Taxonomy" id="2840761"/>
    <lineage>
        <taxon>Bacteria</taxon>
        <taxon>Pseudomonadati</taxon>
        <taxon>Bacteroidota</taxon>
        <taxon>Bacteroidia</taxon>
        <taxon>Bacteroidales</taxon>
        <taxon>Candidatus Cryptobacteroides</taxon>
    </lineage>
</organism>
<evidence type="ECO:0000313" key="9">
    <source>
        <dbReference type="Proteomes" id="UP000823771"/>
    </source>
</evidence>
<dbReference type="EMBL" id="JADILZ010000054">
    <property type="protein sequence ID" value="MBO8478469.1"/>
    <property type="molecule type" value="Genomic_DNA"/>
</dbReference>
<dbReference type="PANTHER" id="PTHR21485:SF3">
    <property type="entry name" value="N-ACYLNEURAMINATE CYTIDYLYLTRANSFERASE"/>
    <property type="match status" value="1"/>
</dbReference>
<proteinExistence type="inferred from homology"/>
<keyword evidence="4 7" id="KW-0479">Metal-binding</keyword>
<dbReference type="InterPro" id="IPR010023">
    <property type="entry name" value="KdsC_fam"/>
</dbReference>
<keyword evidence="5 8" id="KW-0378">Hydrolase</keyword>
<dbReference type="AlphaFoldDB" id="A0A9D9IT09"/>
<dbReference type="PIRSF" id="PIRSF006118">
    <property type="entry name" value="KDO8-P_Ptase"/>
    <property type="match status" value="1"/>
</dbReference>
<feature type="binding site" evidence="7">
    <location>
        <position position="21"/>
    </location>
    <ligand>
        <name>substrate</name>
    </ligand>
</feature>
<dbReference type="GO" id="GO:0016788">
    <property type="term" value="F:hydrolase activity, acting on ester bonds"/>
    <property type="evidence" value="ECO:0007669"/>
    <property type="project" value="InterPro"/>
</dbReference>
<feature type="binding site" evidence="7">
    <location>
        <position position="114"/>
    </location>
    <ligand>
        <name>Mg(2+)</name>
        <dbReference type="ChEBI" id="CHEBI:18420"/>
    </ligand>
</feature>
<dbReference type="InterPro" id="IPR050793">
    <property type="entry name" value="CMP-NeuNAc_synthase"/>
</dbReference>
<comment type="subunit">
    <text evidence="3">Homotetramer.</text>
</comment>
<dbReference type="NCBIfam" id="TIGR01670">
    <property type="entry name" value="KdsC-phosphatas"/>
    <property type="match status" value="1"/>
</dbReference>
<evidence type="ECO:0000256" key="2">
    <source>
        <dbReference type="ARBA" id="ARBA00005893"/>
    </source>
</evidence>
<dbReference type="GO" id="GO:0008781">
    <property type="term" value="F:N-acylneuraminate cytidylyltransferase activity"/>
    <property type="evidence" value="ECO:0007669"/>
    <property type="project" value="TreeGrafter"/>
</dbReference>
<evidence type="ECO:0000256" key="4">
    <source>
        <dbReference type="ARBA" id="ARBA00022723"/>
    </source>
</evidence>
<comment type="cofactor">
    <cofactor evidence="1 7">
        <name>Mg(2+)</name>
        <dbReference type="ChEBI" id="CHEBI:18420"/>
    </cofactor>
</comment>
<protein>
    <submittedName>
        <fullName evidence="8">HAD hydrolase family protein</fullName>
    </submittedName>
</protein>
<sequence length="180" mass="20044">MTGKDLENAISRIRAFAFDVDGVLTDGGILANLEGELFRTFDSKDGFALRMASMHGYRLAIITGGRSESIRRRFTTCGVMPEDVYLGSRDKIEDFDDFCRRYALSREEVMYFGDDLPDIPVMRACGIGACPSDAVPEVKEAADYISAFPGGKGCCRSAVEMVMKCQGKWVLDVQQYKKKF</sequence>
<evidence type="ECO:0000256" key="7">
    <source>
        <dbReference type="PIRSR" id="PIRSR006118-2"/>
    </source>
</evidence>
<dbReference type="FunFam" id="3.40.50.1000:FF:000029">
    <property type="entry name" value="3-deoxy-D-manno-octulosonate 8-phosphate phosphatase KdsC"/>
    <property type="match status" value="1"/>
</dbReference>
<dbReference type="SFLD" id="SFLDG01138">
    <property type="entry name" value="C1.6.2:_Deoxy-d-mannose-octulo"/>
    <property type="match status" value="1"/>
</dbReference>
<reference evidence="8" key="1">
    <citation type="submission" date="2020-10" db="EMBL/GenBank/DDBJ databases">
        <authorList>
            <person name="Gilroy R."/>
        </authorList>
    </citation>
    <scope>NUCLEOTIDE SEQUENCE</scope>
    <source>
        <strain evidence="8">2478</strain>
    </source>
</reference>
<evidence type="ECO:0000256" key="5">
    <source>
        <dbReference type="ARBA" id="ARBA00022801"/>
    </source>
</evidence>
<dbReference type="SUPFAM" id="SSF56784">
    <property type="entry name" value="HAD-like"/>
    <property type="match status" value="1"/>
</dbReference>
<comment type="caution">
    <text evidence="8">The sequence shown here is derived from an EMBL/GenBank/DDBJ whole genome shotgun (WGS) entry which is preliminary data.</text>
</comment>
<dbReference type="Gene3D" id="3.40.50.1000">
    <property type="entry name" value="HAD superfamily/HAD-like"/>
    <property type="match status" value="1"/>
</dbReference>